<protein>
    <submittedName>
        <fullName evidence="1">Uncharacterized protein</fullName>
    </submittedName>
</protein>
<accession>A0A1F8EIW5</accession>
<gene>
    <name evidence="1" type="ORF">A2650_01070</name>
</gene>
<comment type="caution">
    <text evidence="1">The sequence shown here is derived from an EMBL/GenBank/DDBJ whole genome shotgun (WGS) entry which is preliminary data.</text>
</comment>
<proteinExistence type="predicted"/>
<dbReference type="AlphaFoldDB" id="A0A1F8EIW5"/>
<sequence length="95" mass="10492">MDMSNVAEKIIPYLETLKPALDEIRSAFVGVVNQKEDVSKLLKAIKKLDEVRLLINSAENIGFAIGFGQFTIATFPLTGNPDRDLGQMKIDLPES</sequence>
<dbReference type="Proteomes" id="UP000177117">
    <property type="component" value="Unassembled WGS sequence"/>
</dbReference>
<evidence type="ECO:0000313" key="1">
    <source>
        <dbReference type="EMBL" id="OGM99985.1"/>
    </source>
</evidence>
<organism evidence="1 2">
    <name type="scientific">Candidatus Yanofskybacteria bacterium RIFCSPHIGHO2_01_FULL_41_53</name>
    <dbReference type="NCBI Taxonomy" id="1802663"/>
    <lineage>
        <taxon>Bacteria</taxon>
        <taxon>Candidatus Yanofskyibacteriota</taxon>
    </lineage>
</organism>
<dbReference type="EMBL" id="MGJD01000031">
    <property type="protein sequence ID" value="OGM99985.1"/>
    <property type="molecule type" value="Genomic_DNA"/>
</dbReference>
<evidence type="ECO:0000313" key="2">
    <source>
        <dbReference type="Proteomes" id="UP000177117"/>
    </source>
</evidence>
<reference evidence="1 2" key="1">
    <citation type="journal article" date="2016" name="Nat. Commun.">
        <title>Thousands of microbial genomes shed light on interconnected biogeochemical processes in an aquifer system.</title>
        <authorList>
            <person name="Anantharaman K."/>
            <person name="Brown C.T."/>
            <person name="Hug L.A."/>
            <person name="Sharon I."/>
            <person name="Castelle C.J."/>
            <person name="Probst A.J."/>
            <person name="Thomas B.C."/>
            <person name="Singh A."/>
            <person name="Wilkins M.J."/>
            <person name="Karaoz U."/>
            <person name="Brodie E.L."/>
            <person name="Williams K.H."/>
            <person name="Hubbard S.S."/>
            <person name="Banfield J.F."/>
        </authorList>
    </citation>
    <scope>NUCLEOTIDE SEQUENCE [LARGE SCALE GENOMIC DNA]</scope>
</reference>
<name>A0A1F8EIW5_9BACT</name>